<feature type="domain" description="HTH lysR-type" evidence="5">
    <location>
        <begin position="1"/>
        <end position="58"/>
    </location>
</feature>
<organism evidence="6 7">
    <name type="scientific">Rhizorhapis suberifaciens</name>
    <name type="common">corky root of lettuce</name>
    <dbReference type="NCBI Taxonomy" id="13656"/>
    <lineage>
        <taxon>Bacteria</taxon>
        <taxon>Pseudomonadati</taxon>
        <taxon>Pseudomonadota</taxon>
        <taxon>Alphaproteobacteria</taxon>
        <taxon>Sphingomonadales</taxon>
        <taxon>Sphingomonadaceae</taxon>
        <taxon>Rhizorhapis</taxon>
    </lineage>
</organism>
<gene>
    <name evidence="6" type="ORF">HNQ99_002529</name>
</gene>
<dbReference type="PANTHER" id="PTHR30346">
    <property type="entry name" value="TRANSCRIPTIONAL DUAL REGULATOR HCAR-RELATED"/>
    <property type="match status" value="1"/>
</dbReference>
<evidence type="ECO:0000256" key="4">
    <source>
        <dbReference type="ARBA" id="ARBA00023163"/>
    </source>
</evidence>
<dbReference type="GO" id="GO:0003700">
    <property type="term" value="F:DNA-binding transcription factor activity"/>
    <property type="evidence" value="ECO:0007669"/>
    <property type="project" value="InterPro"/>
</dbReference>
<dbReference type="GO" id="GO:0003677">
    <property type="term" value="F:DNA binding"/>
    <property type="evidence" value="ECO:0007669"/>
    <property type="project" value="UniProtKB-KW"/>
</dbReference>
<evidence type="ECO:0000313" key="7">
    <source>
        <dbReference type="Proteomes" id="UP000575068"/>
    </source>
</evidence>
<dbReference type="PROSITE" id="PS50931">
    <property type="entry name" value="HTH_LYSR"/>
    <property type="match status" value="1"/>
</dbReference>
<keyword evidence="7" id="KW-1185">Reference proteome</keyword>
<dbReference type="Proteomes" id="UP000575068">
    <property type="component" value="Unassembled WGS sequence"/>
</dbReference>
<dbReference type="SUPFAM" id="SSF53850">
    <property type="entry name" value="Periplasmic binding protein-like II"/>
    <property type="match status" value="1"/>
</dbReference>
<dbReference type="PANTHER" id="PTHR30346:SF0">
    <property type="entry name" value="HCA OPERON TRANSCRIPTIONAL ACTIVATOR HCAR"/>
    <property type="match status" value="1"/>
</dbReference>
<dbReference type="AlphaFoldDB" id="A0A840HX73"/>
<comment type="similarity">
    <text evidence="1">Belongs to the LysR transcriptional regulatory family.</text>
</comment>
<dbReference type="InterPro" id="IPR036388">
    <property type="entry name" value="WH-like_DNA-bd_sf"/>
</dbReference>
<evidence type="ECO:0000313" key="6">
    <source>
        <dbReference type="EMBL" id="MBB4642207.1"/>
    </source>
</evidence>
<dbReference type="Gene3D" id="1.10.10.10">
    <property type="entry name" value="Winged helix-like DNA-binding domain superfamily/Winged helix DNA-binding domain"/>
    <property type="match status" value="1"/>
</dbReference>
<dbReference type="FunFam" id="1.10.10.10:FF:000001">
    <property type="entry name" value="LysR family transcriptional regulator"/>
    <property type="match status" value="1"/>
</dbReference>
<dbReference type="EMBL" id="JACHOV010000009">
    <property type="protein sequence ID" value="MBB4642207.1"/>
    <property type="molecule type" value="Genomic_DNA"/>
</dbReference>
<dbReference type="Gene3D" id="3.40.190.10">
    <property type="entry name" value="Periplasmic binding protein-like II"/>
    <property type="match status" value="2"/>
</dbReference>
<keyword evidence="3 6" id="KW-0238">DNA-binding</keyword>
<keyword evidence="2" id="KW-0805">Transcription regulation</keyword>
<dbReference type="InterPro" id="IPR000847">
    <property type="entry name" value="LysR_HTH_N"/>
</dbReference>
<dbReference type="InterPro" id="IPR036390">
    <property type="entry name" value="WH_DNA-bd_sf"/>
</dbReference>
<protein>
    <submittedName>
        <fullName evidence="6">DNA-binding transcriptional LysR family regulator</fullName>
    </submittedName>
</protein>
<name>A0A840HX73_9SPHN</name>
<proteinExistence type="inferred from homology"/>
<dbReference type="SUPFAM" id="SSF46785">
    <property type="entry name" value="Winged helix' DNA-binding domain"/>
    <property type="match status" value="1"/>
</dbReference>
<dbReference type="RefSeq" id="WP_184475992.1">
    <property type="nucleotide sequence ID" value="NZ_JACHOV010000009.1"/>
</dbReference>
<keyword evidence="4" id="KW-0804">Transcription</keyword>
<dbReference type="Pfam" id="PF03466">
    <property type="entry name" value="LysR_substrate"/>
    <property type="match status" value="1"/>
</dbReference>
<reference evidence="6 7" key="1">
    <citation type="submission" date="2020-08" db="EMBL/GenBank/DDBJ databases">
        <title>Genomic Encyclopedia of Type Strains, Phase IV (KMG-IV): sequencing the most valuable type-strain genomes for metagenomic binning, comparative biology and taxonomic classification.</title>
        <authorList>
            <person name="Goeker M."/>
        </authorList>
    </citation>
    <scope>NUCLEOTIDE SEQUENCE [LARGE SCALE GENOMIC DNA]</scope>
    <source>
        <strain evidence="6 7">DSM 7465</strain>
    </source>
</reference>
<sequence>MDLRQLRYFVAVAETRNFHRAAERLNISQPPITVAIRKLESELGETLFVRDPRGVTLTPAGRAALPTAREAIAATEQLRDVVREGASGLRGRLRLGIIGSANSDLLPRVIPPFCKAFPDIELALAEMSSVEIVQAIAAQQIDVGFIRLPMIDAAPVRAEVVEHDELVVALQATDPLAARKRLALAELADRPFIFFNPVSILNAITHIACQRAGFAPRIQQQATQVQTLLSLVEAGLGVALIPGRSARFTSDRLRVLRLTEPIPIELGMAFPHDLGPLARNFVATARDSCDTNTISPRPD</sequence>
<dbReference type="InterPro" id="IPR005119">
    <property type="entry name" value="LysR_subst-bd"/>
</dbReference>
<evidence type="ECO:0000256" key="1">
    <source>
        <dbReference type="ARBA" id="ARBA00009437"/>
    </source>
</evidence>
<dbReference type="Pfam" id="PF00126">
    <property type="entry name" value="HTH_1"/>
    <property type="match status" value="1"/>
</dbReference>
<evidence type="ECO:0000259" key="5">
    <source>
        <dbReference type="PROSITE" id="PS50931"/>
    </source>
</evidence>
<dbReference type="CDD" id="cd08414">
    <property type="entry name" value="PBP2_LTTR_aromatics_like"/>
    <property type="match status" value="1"/>
</dbReference>
<evidence type="ECO:0000256" key="2">
    <source>
        <dbReference type="ARBA" id="ARBA00023015"/>
    </source>
</evidence>
<comment type="caution">
    <text evidence="6">The sequence shown here is derived from an EMBL/GenBank/DDBJ whole genome shotgun (WGS) entry which is preliminary data.</text>
</comment>
<evidence type="ECO:0000256" key="3">
    <source>
        <dbReference type="ARBA" id="ARBA00023125"/>
    </source>
</evidence>
<dbReference type="GO" id="GO:0032993">
    <property type="term" value="C:protein-DNA complex"/>
    <property type="evidence" value="ECO:0007669"/>
    <property type="project" value="TreeGrafter"/>
</dbReference>
<dbReference type="PRINTS" id="PR00039">
    <property type="entry name" value="HTHLYSR"/>
</dbReference>
<accession>A0A840HX73</accession>